<keyword evidence="1" id="KW-0812">Transmembrane</keyword>
<name>Q97CE2_THEVO</name>
<protein>
    <recommendedName>
        <fullName evidence="4">Copper resistance protein D domain-containing protein</fullName>
    </recommendedName>
</protein>
<evidence type="ECO:0000256" key="1">
    <source>
        <dbReference type="SAM" id="Phobius"/>
    </source>
</evidence>
<feature type="transmembrane region" description="Helical" evidence="1">
    <location>
        <begin position="180"/>
        <end position="203"/>
    </location>
</feature>
<keyword evidence="3" id="KW-1185">Reference proteome</keyword>
<dbReference type="HOGENOM" id="CLU_1590962_0_0_2"/>
<proteinExistence type="predicted"/>
<organism evidence="2 3">
    <name type="scientific">Thermoplasma volcanium (strain ATCC 51530 / DSM 4299 / JCM 9571 / NBRC 15438 / GSS1)</name>
    <dbReference type="NCBI Taxonomy" id="273116"/>
    <lineage>
        <taxon>Archaea</taxon>
        <taxon>Methanobacteriati</taxon>
        <taxon>Thermoplasmatota</taxon>
        <taxon>Thermoplasmata</taxon>
        <taxon>Thermoplasmatales</taxon>
        <taxon>Thermoplasmataceae</taxon>
        <taxon>Thermoplasma</taxon>
    </lineage>
</organism>
<feature type="transmembrane region" description="Helical" evidence="1">
    <location>
        <begin position="133"/>
        <end position="151"/>
    </location>
</feature>
<feature type="transmembrane region" description="Helical" evidence="1">
    <location>
        <begin position="94"/>
        <end position="113"/>
    </location>
</feature>
<dbReference type="KEGG" id="tvo:TVG0170162"/>
<gene>
    <name evidence="2" type="ORF">TVG0170162</name>
</gene>
<feature type="transmembrane region" description="Helical" evidence="1">
    <location>
        <begin position="44"/>
        <end position="73"/>
    </location>
</feature>
<evidence type="ECO:0000313" key="2">
    <source>
        <dbReference type="EMBL" id="BAB59302.1"/>
    </source>
</evidence>
<reference evidence="2 3" key="1">
    <citation type="journal article" date="1999" name="Proc. Jpn. Acad.">
        <title>Determination of the complete genomic DNA sequence of Thermoplasma volvanium GSS1.</title>
        <authorList>
            <person name="Kawashima T."/>
            <person name="Yamamoto Y."/>
            <person name="Aramaki H."/>
            <person name="Nunoshiba T."/>
            <person name="Kawamoto T."/>
            <person name="Watanabe K."/>
            <person name="Yamazaki M."/>
            <person name="Kanehori K."/>
            <person name="Amano N."/>
            <person name="Ohya Y."/>
            <person name="Makino K."/>
            <person name="Suzuki M."/>
        </authorList>
    </citation>
    <scope>NUCLEOTIDE SEQUENCE [LARGE SCALE GENOMIC DNA]</scope>
    <source>
        <strain evidence="3">ATCC 51530 / DSM 4299 / JCM 9571 / NBRC 15438 / GSS1</strain>
    </source>
</reference>
<sequence>MIICYKSDIDIYLSYCLAIKTKFVAESLLIYTHPRYNDMSSLDLIMAVLIIHVFASIMFIGGSFFIWFIVWPASYKMTKDESMRTKIVGIIGRYFGWWTDATIAILVVSGGYLGYEYIHGNFGLLTTTIGGKILLAKVIVVWIMIVLMYANNIYHGKLIMRLAEEKKYDEMKRIRKITHVASFITLGLILAIMGLAVLLQFFMP</sequence>
<feature type="transmembrane region" description="Helical" evidence="1">
    <location>
        <begin position="12"/>
        <end position="32"/>
    </location>
</feature>
<dbReference type="Proteomes" id="UP000001017">
    <property type="component" value="Chromosome"/>
</dbReference>
<evidence type="ECO:0000313" key="3">
    <source>
        <dbReference type="Proteomes" id="UP000001017"/>
    </source>
</evidence>
<keyword evidence="1" id="KW-1133">Transmembrane helix</keyword>
<dbReference type="AlphaFoldDB" id="Q97CE2"/>
<dbReference type="PaxDb" id="273116-14324374"/>
<keyword evidence="1" id="KW-0472">Membrane</keyword>
<accession>Q97CE2</accession>
<dbReference type="EMBL" id="BA000011">
    <property type="protein sequence ID" value="BAB59302.1"/>
    <property type="molecule type" value="Genomic_DNA"/>
</dbReference>
<dbReference type="eggNOG" id="arCOG05392">
    <property type="taxonomic scope" value="Archaea"/>
</dbReference>
<evidence type="ECO:0008006" key="4">
    <source>
        <dbReference type="Google" id="ProtNLM"/>
    </source>
</evidence>
<reference evidence="2 3" key="2">
    <citation type="journal article" date="2000" name="Proc. Natl. Acad. Sci. U.S.A.">
        <title>Archaeal adaptation to higher temperatures revealed by genomic sequence of Thermoplasma volcanium.</title>
        <authorList>
            <person name="Kawashima T."/>
            <person name="Amano N."/>
            <person name="Koike H."/>
            <person name="Makino S."/>
            <person name="Higuchi S."/>
            <person name="Kawashima-Ohya Y."/>
            <person name="Watanabe K."/>
            <person name="Yamazaki M."/>
            <person name="Kanehori K."/>
            <person name="Kawamoto T."/>
            <person name="Nunoshiba T."/>
            <person name="Yamamoto Y."/>
            <person name="Aramaki H."/>
            <person name="Makino K."/>
            <person name="Suzuki M."/>
        </authorList>
    </citation>
    <scope>NUCLEOTIDE SEQUENCE [LARGE SCALE GENOMIC DNA]</scope>
    <source>
        <strain evidence="3">ATCC 51530 / DSM 4299 / JCM 9571 / NBRC 15438 / GSS1</strain>
    </source>
</reference>